<dbReference type="AlphaFoldDB" id="A0A2M7T5D1"/>
<dbReference type="PROSITE" id="PS00137">
    <property type="entry name" value="SUBTILASE_HIS"/>
    <property type="match status" value="1"/>
</dbReference>
<dbReference type="Pfam" id="PF00082">
    <property type="entry name" value="Peptidase_S8"/>
    <property type="match status" value="1"/>
</dbReference>
<dbReference type="PROSITE" id="PS51272">
    <property type="entry name" value="SLH"/>
    <property type="match status" value="2"/>
</dbReference>
<dbReference type="GO" id="GO:0005975">
    <property type="term" value="P:carbohydrate metabolic process"/>
    <property type="evidence" value="ECO:0007669"/>
    <property type="project" value="UniProtKB-ARBA"/>
</dbReference>
<feature type="domain" description="SLH" evidence="9">
    <location>
        <begin position="586"/>
        <end position="629"/>
    </location>
</feature>
<evidence type="ECO:0000256" key="4">
    <source>
        <dbReference type="ARBA" id="ARBA00022670"/>
    </source>
</evidence>
<dbReference type="Pfam" id="PF17957">
    <property type="entry name" value="Big_7"/>
    <property type="match status" value="1"/>
</dbReference>
<dbReference type="PANTHER" id="PTHR43806">
    <property type="entry name" value="PEPTIDASE S8"/>
    <property type="match status" value="1"/>
</dbReference>
<evidence type="ECO:0000256" key="6">
    <source>
        <dbReference type="ARBA" id="ARBA00022825"/>
    </source>
</evidence>
<dbReference type="Gene3D" id="3.40.50.200">
    <property type="entry name" value="Peptidase S8/S53 domain"/>
    <property type="match status" value="1"/>
</dbReference>
<dbReference type="CDD" id="cd07484">
    <property type="entry name" value="Peptidases_S8_Thermitase_like"/>
    <property type="match status" value="1"/>
</dbReference>
<dbReference type="Gene3D" id="2.60.40.10">
    <property type="entry name" value="Immunoglobulins"/>
    <property type="match status" value="1"/>
</dbReference>
<evidence type="ECO:0000256" key="3">
    <source>
        <dbReference type="ARBA" id="ARBA00022525"/>
    </source>
</evidence>
<dbReference type="GO" id="GO:0004252">
    <property type="term" value="F:serine-type endopeptidase activity"/>
    <property type="evidence" value="ECO:0007669"/>
    <property type="project" value="UniProtKB-UniRule"/>
</dbReference>
<dbReference type="InterPro" id="IPR015500">
    <property type="entry name" value="Peptidase_S8_subtilisin-rel"/>
</dbReference>
<feature type="active site" description="Charge relay system" evidence="7">
    <location>
        <position position="162"/>
    </location>
</feature>
<dbReference type="InterPro" id="IPR036852">
    <property type="entry name" value="Peptidase_S8/S53_dom_sf"/>
</dbReference>
<dbReference type="GO" id="GO:0005576">
    <property type="term" value="C:extracellular region"/>
    <property type="evidence" value="ECO:0007669"/>
    <property type="project" value="UniProtKB-SubCell"/>
</dbReference>
<keyword evidence="4 7" id="KW-0645">Protease</keyword>
<evidence type="ECO:0000256" key="5">
    <source>
        <dbReference type="ARBA" id="ARBA00022801"/>
    </source>
</evidence>
<comment type="subcellular location">
    <subcellularLocation>
        <location evidence="1">Secreted</location>
    </subcellularLocation>
</comment>
<evidence type="ECO:0000256" key="8">
    <source>
        <dbReference type="SAM" id="SignalP"/>
    </source>
</evidence>
<dbReference type="InterPro" id="IPR034084">
    <property type="entry name" value="Thermitase-like_dom"/>
</dbReference>
<evidence type="ECO:0000313" key="11">
    <source>
        <dbReference type="Proteomes" id="UP000230956"/>
    </source>
</evidence>
<sequence>MFFLKHTKAFLAASTAVVLLAGQTAALAGTITMNHAGIPAAHVKNSAGISKIKQILIRPKPGVSLKAIEAINTRLGGKRVSKLPKLGVIKITLGKSDINKALSAYNASGLVEYAEPNYTRKAASFTPNDPLYPDQWGLTQIGMPYAWEKVASPNQVKVAVLDTGVDTAHEDLQGIFAMDPSNPGQILGKHFFTDPTGKQASDNDLQDNAGHGTHISGIIAGVTNNSLGIAGISAGARIMPVKVLDDVGLGEDANIAEGLIWAADNGARVVNMSLSGPAQSKTLADAIKYAHDKGVIVVAATGNDGVADPNYPAAYDGVVGVGATDSKDVWMHQSNFGPYVDVVAPGVSILSTSPKTKSYDGSAYEALTGTSMATGFVSGLAALILSENPSLSSDRVEGILYVTADDFGTPGWDRYFGHGRIDASRAVDFGDSDNVKPSVSIASPTEGSKVSGTSNIVSATAADADSGVAFVDFFVNGERVGSSMTPPYKVSVSSDKFQGKNIVDAVAYDKSGNSSSSEVTCYRQTFSDVAPSYWAFEDIEALTASKVISGYPGGYFKPGNPVGRAEFVKMLMEGMGLSKKTYYSGYFKDVPSTSWAWPYIEAAYDMGLVTGYSKDEFAPDKEIKRDEVT</sequence>
<dbReference type="InterPro" id="IPR054399">
    <property type="entry name" value="Fervidolysin-like_N_prodom"/>
</dbReference>
<dbReference type="InterPro" id="IPR050131">
    <property type="entry name" value="Peptidase_S8_subtilisin-like"/>
</dbReference>
<feature type="domain" description="SLH" evidence="9">
    <location>
        <begin position="522"/>
        <end position="585"/>
    </location>
</feature>
<protein>
    <recommendedName>
        <fullName evidence="9">SLH domain-containing protein</fullName>
    </recommendedName>
</protein>
<dbReference type="InterPro" id="IPR013783">
    <property type="entry name" value="Ig-like_fold"/>
</dbReference>
<dbReference type="InterPro" id="IPR000209">
    <property type="entry name" value="Peptidase_S8/S53_dom"/>
</dbReference>
<dbReference type="PANTHER" id="PTHR43806:SF11">
    <property type="entry name" value="CEREVISIN-RELATED"/>
    <property type="match status" value="1"/>
</dbReference>
<dbReference type="PRINTS" id="PR00723">
    <property type="entry name" value="SUBTILISIN"/>
</dbReference>
<dbReference type="PROSITE" id="PS00136">
    <property type="entry name" value="SUBTILASE_ASP"/>
    <property type="match status" value="1"/>
</dbReference>
<feature type="non-terminal residue" evidence="10">
    <location>
        <position position="629"/>
    </location>
</feature>
<accession>A0A2M7T5D1</accession>
<keyword evidence="3" id="KW-0964">Secreted</keyword>
<feature type="signal peptide" evidence="8">
    <location>
        <begin position="1"/>
        <end position="28"/>
    </location>
</feature>
<feature type="chain" id="PRO_5014863522" description="SLH domain-containing protein" evidence="8">
    <location>
        <begin position="29"/>
        <end position="629"/>
    </location>
</feature>
<keyword evidence="8" id="KW-0732">Signal</keyword>
<keyword evidence="5 7" id="KW-0378">Hydrolase</keyword>
<dbReference type="InterPro" id="IPR001119">
    <property type="entry name" value="SLH_dom"/>
</dbReference>
<gene>
    <name evidence="10" type="ORF">COY37_10535</name>
</gene>
<dbReference type="GO" id="GO:0006508">
    <property type="term" value="P:proteolysis"/>
    <property type="evidence" value="ECO:0007669"/>
    <property type="project" value="UniProtKB-KW"/>
</dbReference>
<dbReference type="Pfam" id="PF00395">
    <property type="entry name" value="SLH"/>
    <property type="match status" value="2"/>
</dbReference>
<dbReference type="EMBL" id="PFNG01000245">
    <property type="protein sequence ID" value="PIZ35342.1"/>
    <property type="molecule type" value="Genomic_DNA"/>
</dbReference>
<feature type="active site" description="Charge relay system" evidence="7">
    <location>
        <position position="371"/>
    </location>
</feature>
<evidence type="ECO:0000259" key="9">
    <source>
        <dbReference type="PROSITE" id="PS51272"/>
    </source>
</evidence>
<dbReference type="PROSITE" id="PS51892">
    <property type="entry name" value="SUBTILASE"/>
    <property type="match status" value="1"/>
</dbReference>
<evidence type="ECO:0000256" key="1">
    <source>
        <dbReference type="ARBA" id="ARBA00004613"/>
    </source>
</evidence>
<feature type="active site" description="Charge relay system" evidence="7">
    <location>
        <position position="211"/>
    </location>
</feature>
<dbReference type="RefSeq" id="WP_286977510.1">
    <property type="nucleotide sequence ID" value="NZ_PFNG01000245.1"/>
</dbReference>
<evidence type="ECO:0000313" key="10">
    <source>
        <dbReference type="EMBL" id="PIZ35342.1"/>
    </source>
</evidence>
<proteinExistence type="inferred from homology"/>
<dbReference type="Proteomes" id="UP000230956">
    <property type="component" value="Unassembled WGS sequence"/>
</dbReference>
<dbReference type="Pfam" id="PF22148">
    <property type="entry name" value="Fervidolysin_NPro-like"/>
    <property type="match status" value="1"/>
</dbReference>
<comment type="caution">
    <text evidence="10">The sequence shown here is derived from an EMBL/GenBank/DDBJ whole genome shotgun (WGS) entry which is preliminary data.</text>
</comment>
<evidence type="ECO:0000256" key="7">
    <source>
        <dbReference type="PROSITE-ProRule" id="PRU01240"/>
    </source>
</evidence>
<dbReference type="InterPro" id="IPR022398">
    <property type="entry name" value="Peptidase_S8_His-AS"/>
</dbReference>
<keyword evidence="6 7" id="KW-0720">Serine protease</keyword>
<name>A0A2M7T5D1_9ACTN</name>
<comment type="similarity">
    <text evidence="2 7">Belongs to the peptidase S8 family.</text>
</comment>
<dbReference type="SUPFAM" id="SSF52743">
    <property type="entry name" value="Subtilisin-like"/>
    <property type="match status" value="1"/>
</dbReference>
<reference evidence="11" key="1">
    <citation type="submission" date="2017-09" db="EMBL/GenBank/DDBJ databases">
        <title>Depth-based differentiation of microbial function through sediment-hosted aquifers and enrichment of novel symbionts in the deep terrestrial subsurface.</title>
        <authorList>
            <person name="Probst A.J."/>
            <person name="Ladd B."/>
            <person name="Jarett J.K."/>
            <person name="Geller-Mcgrath D.E."/>
            <person name="Sieber C.M.K."/>
            <person name="Emerson J.B."/>
            <person name="Anantharaman K."/>
            <person name="Thomas B.C."/>
            <person name="Malmstrom R."/>
            <person name="Stieglmeier M."/>
            <person name="Klingl A."/>
            <person name="Woyke T."/>
            <person name="Ryan C.M."/>
            <person name="Banfield J.F."/>
        </authorList>
    </citation>
    <scope>NUCLEOTIDE SEQUENCE [LARGE SCALE GENOMIC DNA]</scope>
</reference>
<evidence type="ECO:0000256" key="2">
    <source>
        <dbReference type="ARBA" id="ARBA00011073"/>
    </source>
</evidence>
<organism evidence="10 11">
    <name type="scientific">Candidatus Aquicultor secundus</name>
    <dbReference type="NCBI Taxonomy" id="1973895"/>
    <lineage>
        <taxon>Bacteria</taxon>
        <taxon>Bacillati</taxon>
        <taxon>Actinomycetota</taxon>
        <taxon>Candidatus Aquicultoria</taxon>
        <taxon>Candidatus Aquicultorales</taxon>
        <taxon>Candidatus Aquicultoraceae</taxon>
        <taxon>Candidatus Aquicultor</taxon>
    </lineage>
</organism>
<dbReference type="InterPro" id="IPR023827">
    <property type="entry name" value="Peptidase_S8_Asp-AS"/>
</dbReference>